<dbReference type="Proteomes" id="UP000623172">
    <property type="component" value="Unassembled WGS sequence"/>
</dbReference>
<dbReference type="Gene3D" id="1.10.1220.10">
    <property type="entry name" value="Met repressor-like"/>
    <property type="match status" value="1"/>
</dbReference>
<dbReference type="EMBL" id="JACRSR010000002">
    <property type="protein sequence ID" value="MBC8531691.1"/>
    <property type="molecule type" value="Genomic_DNA"/>
</dbReference>
<dbReference type="InterPro" id="IPR002145">
    <property type="entry name" value="CopG"/>
</dbReference>
<dbReference type="NCBIfam" id="NF041200">
    <property type="entry name" value="mob_BfmA_Nterm"/>
    <property type="match status" value="1"/>
</dbReference>
<dbReference type="RefSeq" id="WP_249316301.1">
    <property type="nucleotide sequence ID" value="NZ_JACRSR010000002.1"/>
</dbReference>
<dbReference type="Pfam" id="PF01402">
    <property type="entry name" value="RHH_1"/>
    <property type="match status" value="1"/>
</dbReference>
<proteinExistence type="predicted"/>
<dbReference type="InterPro" id="IPR010985">
    <property type="entry name" value="Ribbon_hlx_hlx"/>
</dbReference>
<evidence type="ECO:0000259" key="1">
    <source>
        <dbReference type="Pfam" id="PF01402"/>
    </source>
</evidence>
<sequence length="81" mass="9011">MAPIVIQPKDSDTSTTFSVRVQKELVATFDRLSQKTGRSRNELINMAMKYFADNAVIAEPKSQYDTGGKGYTVIEPKSKNP</sequence>
<evidence type="ECO:0000313" key="2">
    <source>
        <dbReference type="EMBL" id="MBC8531691.1"/>
    </source>
</evidence>
<keyword evidence="3" id="KW-1185">Reference proteome</keyword>
<comment type="caution">
    <text evidence="2">The sequence shown here is derived from an EMBL/GenBank/DDBJ whole genome shotgun (WGS) entry which is preliminary data.</text>
</comment>
<dbReference type="AlphaFoldDB" id="A0A926D501"/>
<dbReference type="InterPro" id="IPR048012">
    <property type="entry name" value="BfmA-like_N"/>
</dbReference>
<protein>
    <submittedName>
        <fullName evidence="2">Ribbon-helix-helix protein, CopG family</fullName>
    </submittedName>
</protein>
<organism evidence="2 3">
    <name type="scientific">Gehongia tenuis</name>
    <dbReference type="NCBI Taxonomy" id="2763655"/>
    <lineage>
        <taxon>Bacteria</taxon>
        <taxon>Bacillati</taxon>
        <taxon>Bacillota</taxon>
        <taxon>Clostridia</taxon>
        <taxon>Christensenellales</taxon>
        <taxon>Christensenellaceae</taxon>
        <taxon>Gehongia</taxon>
    </lineage>
</organism>
<reference evidence="2" key="1">
    <citation type="submission" date="2020-08" db="EMBL/GenBank/DDBJ databases">
        <title>Genome public.</title>
        <authorList>
            <person name="Liu C."/>
            <person name="Sun Q."/>
        </authorList>
    </citation>
    <scope>NUCLEOTIDE SEQUENCE</scope>
    <source>
        <strain evidence="2">NSJ-53</strain>
    </source>
</reference>
<feature type="domain" description="Ribbon-helix-helix protein CopG" evidence="1">
    <location>
        <begin position="17"/>
        <end position="44"/>
    </location>
</feature>
<accession>A0A926D501</accession>
<dbReference type="InterPro" id="IPR013321">
    <property type="entry name" value="Arc_rbn_hlx_hlx"/>
</dbReference>
<evidence type="ECO:0000313" key="3">
    <source>
        <dbReference type="Proteomes" id="UP000623172"/>
    </source>
</evidence>
<gene>
    <name evidence="2" type="ORF">H8696_07490</name>
</gene>
<name>A0A926D501_9FIRM</name>
<dbReference type="SUPFAM" id="SSF47598">
    <property type="entry name" value="Ribbon-helix-helix"/>
    <property type="match status" value="1"/>
</dbReference>
<dbReference type="GO" id="GO:0006355">
    <property type="term" value="P:regulation of DNA-templated transcription"/>
    <property type="evidence" value="ECO:0007669"/>
    <property type="project" value="InterPro"/>
</dbReference>